<dbReference type="Proteomes" id="UP000242414">
    <property type="component" value="Unassembled WGS sequence"/>
</dbReference>
<reference evidence="1" key="1">
    <citation type="journal article" date="2016" name="Proc. Natl. Acad. Sci. U.S.A.">
        <title>Lipid metabolic changes in an early divergent fungus govern the establishment of a mutualistic symbiosis with endobacteria.</title>
        <authorList>
            <person name="Lastovetsky O.A."/>
            <person name="Gaspar M.L."/>
            <person name="Mondo S.J."/>
            <person name="LaButti K.M."/>
            <person name="Sandor L."/>
            <person name="Grigoriev I.V."/>
            <person name="Henry S.A."/>
            <person name="Pawlowska T.E."/>
        </authorList>
    </citation>
    <scope>NUCLEOTIDE SEQUENCE [LARGE SCALE GENOMIC DNA]</scope>
    <source>
        <strain evidence="1">ATCC 52814</strain>
    </source>
</reference>
<proteinExistence type="predicted"/>
<dbReference type="AlphaFoldDB" id="A0A1X0R054"/>
<sequence length="77" mass="9176">TKLLKKRGVWDRINAENVMEAAIKNLKKKKDINSQQVENLEKDWQNFLNSEEANVLFETHKNKQNIIGEHYMHQKID</sequence>
<protein>
    <submittedName>
        <fullName evidence="1">Uncharacterized protein</fullName>
    </submittedName>
</protein>
<organism evidence="1">
    <name type="scientific">Rhizopus microsporus var. microsporus</name>
    <dbReference type="NCBI Taxonomy" id="86635"/>
    <lineage>
        <taxon>Eukaryota</taxon>
        <taxon>Fungi</taxon>
        <taxon>Fungi incertae sedis</taxon>
        <taxon>Mucoromycota</taxon>
        <taxon>Mucoromycotina</taxon>
        <taxon>Mucoromycetes</taxon>
        <taxon>Mucorales</taxon>
        <taxon>Mucorineae</taxon>
        <taxon>Rhizopodaceae</taxon>
        <taxon>Rhizopus</taxon>
    </lineage>
</organism>
<dbReference type="OrthoDB" id="2297751at2759"/>
<name>A0A1X0R054_RHIZD</name>
<dbReference type="EMBL" id="KV921947">
    <property type="protein sequence ID" value="ORE05318.1"/>
    <property type="molecule type" value="Genomic_DNA"/>
</dbReference>
<gene>
    <name evidence="1" type="ORF">BCV72DRAFT_209525</name>
</gene>
<feature type="non-terminal residue" evidence="1">
    <location>
        <position position="1"/>
    </location>
</feature>
<evidence type="ECO:0000313" key="1">
    <source>
        <dbReference type="EMBL" id="ORE05318.1"/>
    </source>
</evidence>
<dbReference type="VEuPathDB" id="FungiDB:BCV72DRAFT_209525"/>
<accession>A0A1X0R054</accession>